<keyword evidence="2" id="KW-1185">Reference proteome</keyword>
<reference evidence="2" key="1">
    <citation type="submission" date="2017-02" db="EMBL/GenBank/DDBJ databases">
        <authorList>
            <person name="Varghese N."/>
            <person name="Submissions S."/>
        </authorList>
    </citation>
    <scope>NUCLEOTIDE SEQUENCE [LARGE SCALE GENOMIC DNA]</scope>
    <source>
        <strain evidence="2">USBA 833</strain>
    </source>
</reference>
<sequence>MEELKNKFDTLSKNEKLDFIKEIMPEFCKIFSENPQAMMKDMMPYCKDMMKDCNMDMSMMMSMMLLSIKIRFFPKLVEIK</sequence>
<evidence type="ECO:0000313" key="2">
    <source>
        <dbReference type="Proteomes" id="UP000190105"/>
    </source>
</evidence>
<dbReference type="Proteomes" id="UP000190105">
    <property type="component" value="Unassembled WGS sequence"/>
</dbReference>
<evidence type="ECO:0000313" key="1">
    <source>
        <dbReference type="EMBL" id="SKB00652.1"/>
    </source>
</evidence>
<dbReference type="AlphaFoldDB" id="A0A1T4YFN8"/>
<gene>
    <name evidence="1" type="ORF">SAMN05443428_1462</name>
</gene>
<dbReference type="EMBL" id="FUYH01000046">
    <property type="protein sequence ID" value="SKB00652.1"/>
    <property type="molecule type" value="Genomic_DNA"/>
</dbReference>
<accession>A0A1T4YFN8</accession>
<dbReference type="RefSeq" id="WP_078697857.1">
    <property type="nucleotide sequence ID" value="NZ_FUYH01000046.1"/>
</dbReference>
<dbReference type="STRING" id="1147123.SAMN05443428_1462"/>
<name>A0A1T4YFN8_9CLOT</name>
<organism evidence="1 2">
    <name type="scientific">Caloramator quimbayensis</name>
    <dbReference type="NCBI Taxonomy" id="1147123"/>
    <lineage>
        <taxon>Bacteria</taxon>
        <taxon>Bacillati</taxon>
        <taxon>Bacillota</taxon>
        <taxon>Clostridia</taxon>
        <taxon>Eubacteriales</taxon>
        <taxon>Clostridiaceae</taxon>
        <taxon>Caloramator</taxon>
    </lineage>
</organism>
<proteinExistence type="predicted"/>
<dbReference type="OrthoDB" id="2087722at2"/>
<protein>
    <submittedName>
        <fullName evidence="1">Uncharacterized protein</fullName>
    </submittedName>
</protein>